<evidence type="ECO:0000313" key="4">
    <source>
        <dbReference type="Proteomes" id="UP001208938"/>
    </source>
</evidence>
<dbReference type="RefSeq" id="WP_264505951.1">
    <property type="nucleotide sequence ID" value="NZ_JAPDFL010000001.1"/>
</dbReference>
<proteinExistence type="predicted"/>
<organism evidence="3 4">
    <name type="scientific">Pararhodobacter zhoushanensis</name>
    <dbReference type="NCBI Taxonomy" id="2479545"/>
    <lineage>
        <taxon>Bacteria</taxon>
        <taxon>Pseudomonadati</taxon>
        <taxon>Pseudomonadota</taxon>
        <taxon>Alphaproteobacteria</taxon>
        <taxon>Rhodobacterales</taxon>
        <taxon>Paracoccaceae</taxon>
        <taxon>Pararhodobacter</taxon>
    </lineage>
</organism>
<keyword evidence="2" id="KW-0732">Signal</keyword>
<dbReference type="Proteomes" id="UP001208938">
    <property type="component" value="Unassembled WGS sequence"/>
</dbReference>
<evidence type="ECO:0000313" key="3">
    <source>
        <dbReference type="EMBL" id="MCW1933000.1"/>
    </source>
</evidence>
<keyword evidence="4" id="KW-1185">Reference proteome</keyword>
<name>A0ABT3GZV5_9RHOB</name>
<feature type="signal peptide" evidence="2">
    <location>
        <begin position="1"/>
        <end position="21"/>
    </location>
</feature>
<evidence type="ECO:0000256" key="2">
    <source>
        <dbReference type="SAM" id="SignalP"/>
    </source>
</evidence>
<feature type="compositionally biased region" description="Polar residues" evidence="1">
    <location>
        <begin position="22"/>
        <end position="33"/>
    </location>
</feature>
<feature type="region of interest" description="Disordered" evidence="1">
    <location>
        <begin position="22"/>
        <end position="57"/>
    </location>
</feature>
<evidence type="ECO:0000256" key="1">
    <source>
        <dbReference type="SAM" id="MobiDB-lite"/>
    </source>
</evidence>
<gene>
    <name evidence="3" type="ORF">OKW52_12225</name>
</gene>
<feature type="chain" id="PRO_5046271066" evidence="2">
    <location>
        <begin position="22"/>
        <end position="140"/>
    </location>
</feature>
<dbReference type="EMBL" id="JAPDFL010000001">
    <property type="protein sequence ID" value="MCW1933000.1"/>
    <property type="molecule type" value="Genomic_DNA"/>
</dbReference>
<reference evidence="3 4" key="1">
    <citation type="submission" date="2022-10" db="EMBL/GenBank/DDBJ databases">
        <title>Pararhodobacter sp. nov., isolated from marine algae.</title>
        <authorList>
            <person name="Choi B.J."/>
            <person name="Kim J.M."/>
            <person name="Lee J.K."/>
            <person name="Choi D.G."/>
            <person name="Jeon C.O."/>
        </authorList>
    </citation>
    <scope>NUCLEOTIDE SEQUENCE [LARGE SCALE GENOMIC DNA]</scope>
    <source>
        <strain evidence="3 4">ZQ420</strain>
    </source>
</reference>
<sequence length="140" mass="14895">MFHRPLIALTVLALSTGLAQAQLSPKTPQSPHTPSAPRSPGGMTDVSRTPIAPSTIPPETMIPLIRAGFAEHGCELPLNGGERILAESLAAQLGVTAEETLSRDGPYFRPIDTAFDQLRAEGTVIIDRPGDVIRYPDCNA</sequence>
<protein>
    <submittedName>
        <fullName evidence="3">Uncharacterized protein</fullName>
    </submittedName>
</protein>
<comment type="caution">
    <text evidence="3">The sequence shown here is derived from an EMBL/GenBank/DDBJ whole genome shotgun (WGS) entry which is preliminary data.</text>
</comment>
<accession>A0ABT3GZV5</accession>